<proteinExistence type="predicted"/>
<name>A0A1E3RV85_MYCIE</name>
<reference evidence="2 3" key="1">
    <citation type="submission" date="2017-02" db="EMBL/GenBank/DDBJ databases">
        <title>The new phylogeny of genus Mycobacterium.</title>
        <authorList>
            <person name="Tortoli E."/>
            <person name="Trovato A."/>
            <person name="Cirillo D.M."/>
        </authorList>
    </citation>
    <scope>NUCLEOTIDE SEQUENCE [LARGE SCALE GENOMIC DNA]</scope>
    <source>
        <strain evidence="2 3">DSM 44049</strain>
    </source>
</reference>
<feature type="region of interest" description="Disordered" evidence="1">
    <location>
        <begin position="33"/>
        <end position="67"/>
    </location>
</feature>
<feature type="compositionally biased region" description="Basic and acidic residues" evidence="1">
    <location>
        <begin position="48"/>
        <end position="67"/>
    </location>
</feature>
<sequence>MLNQTIHSAVAKLGLVDVAPRALPADEFVLNDPMVSTRELSSASPTEPTRDPHFHRRADGCRPPEVY</sequence>
<keyword evidence="3" id="KW-1185">Reference proteome</keyword>
<protein>
    <submittedName>
        <fullName evidence="2">Uncharacterized protein</fullName>
    </submittedName>
</protein>
<evidence type="ECO:0000256" key="1">
    <source>
        <dbReference type="SAM" id="MobiDB-lite"/>
    </source>
</evidence>
<gene>
    <name evidence="2" type="ORF">BST27_30785</name>
</gene>
<feature type="compositionally biased region" description="Polar residues" evidence="1">
    <location>
        <begin position="38"/>
        <end position="47"/>
    </location>
</feature>
<dbReference type="EMBL" id="MVHT01000283">
    <property type="protein sequence ID" value="ORA84604.1"/>
    <property type="molecule type" value="Genomic_DNA"/>
</dbReference>
<dbReference type="AlphaFoldDB" id="A0A1E3RV85"/>
<accession>A0A1E3RV85</accession>
<organism evidence="2 3">
    <name type="scientific">Mycobacterium intermedium</name>
    <dbReference type="NCBI Taxonomy" id="28445"/>
    <lineage>
        <taxon>Bacteria</taxon>
        <taxon>Bacillati</taxon>
        <taxon>Actinomycetota</taxon>
        <taxon>Actinomycetes</taxon>
        <taxon>Mycobacteriales</taxon>
        <taxon>Mycobacteriaceae</taxon>
        <taxon>Mycobacterium</taxon>
        <taxon>Mycobacterium simiae complex</taxon>
    </lineage>
</organism>
<evidence type="ECO:0000313" key="2">
    <source>
        <dbReference type="EMBL" id="ORA84604.1"/>
    </source>
</evidence>
<evidence type="ECO:0000313" key="3">
    <source>
        <dbReference type="Proteomes" id="UP000192739"/>
    </source>
</evidence>
<comment type="caution">
    <text evidence="2">The sequence shown here is derived from an EMBL/GenBank/DDBJ whole genome shotgun (WGS) entry which is preliminary data.</text>
</comment>
<dbReference type="Proteomes" id="UP000192739">
    <property type="component" value="Unassembled WGS sequence"/>
</dbReference>